<dbReference type="RefSeq" id="WP_066288503.1">
    <property type="nucleotide sequence ID" value="NZ_CP016761.1"/>
</dbReference>
<keyword evidence="5 10" id="KW-0472">Membrane</keyword>
<reference evidence="11 12" key="1">
    <citation type="submission" date="2016-08" db="EMBL/GenBank/DDBJ databases">
        <title>Complete genome sequence of Fictibacillus arsenicus G25-54, a strain with toxicity to nematodes and a potential arsenic-resistance activity.</title>
        <authorList>
            <person name="Zheng Z."/>
        </authorList>
    </citation>
    <scope>NUCLEOTIDE SEQUENCE [LARGE SCALE GENOMIC DNA]</scope>
    <source>
        <strain evidence="11 12">G25-54</strain>
    </source>
</reference>
<keyword evidence="4 10" id="KW-1133">Transmembrane helix</keyword>
<dbReference type="GO" id="GO:0062054">
    <property type="term" value="F:fluoride channel activity"/>
    <property type="evidence" value="ECO:0007669"/>
    <property type="project" value="UniProtKB-UniRule"/>
</dbReference>
<gene>
    <name evidence="10" type="primary">fluC</name>
    <name evidence="10" type="synonym">crcB</name>
    <name evidence="11" type="ORF">ABE41_007880</name>
</gene>
<dbReference type="GO" id="GO:0140114">
    <property type="term" value="P:cellular detoxification of fluoride"/>
    <property type="evidence" value="ECO:0007669"/>
    <property type="project" value="UniProtKB-UniRule"/>
</dbReference>
<evidence type="ECO:0000256" key="1">
    <source>
        <dbReference type="ARBA" id="ARBA00004651"/>
    </source>
</evidence>
<evidence type="ECO:0000256" key="8">
    <source>
        <dbReference type="ARBA" id="ARBA00035585"/>
    </source>
</evidence>
<evidence type="ECO:0000256" key="7">
    <source>
        <dbReference type="ARBA" id="ARBA00035120"/>
    </source>
</evidence>
<dbReference type="PANTHER" id="PTHR28259">
    <property type="entry name" value="FLUORIDE EXPORT PROTEIN 1-RELATED"/>
    <property type="match status" value="1"/>
</dbReference>
<evidence type="ECO:0000256" key="5">
    <source>
        <dbReference type="ARBA" id="ARBA00023136"/>
    </source>
</evidence>
<keyword evidence="12" id="KW-1185">Reference proteome</keyword>
<evidence type="ECO:0000256" key="9">
    <source>
        <dbReference type="ARBA" id="ARBA00049940"/>
    </source>
</evidence>
<keyword evidence="10" id="KW-0915">Sodium</keyword>
<dbReference type="OrthoDB" id="9815830at2"/>
<dbReference type="KEGG" id="far:ABE41_007880"/>
<feature type="transmembrane region" description="Helical" evidence="10">
    <location>
        <begin position="62"/>
        <end position="80"/>
    </location>
</feature>
<comment type="catalytic activity">
    <reaction evidence="8">
        <text>fluoride(in) = fluoride(out)</text>
        <dbReference type="Rhea" id="RHEA:76159"/>
        <dbReference type="ChEBI" id="CHEBI:17051"/>
    </reaction>
    <physiologicalReaction direction="left-to-right" evidence="8">
        <dbReference type="Rhea" id="RHEA:76160"/>
    </physiologicalReaction>
</comment>
<sequence length="129" mass="13883">MKIAAITAGGMLGAVLRFWIGILLYQPHAQFPFPTLAINLIGSFILGWFVVHGSQQIKNRTLVLGIQTGFLGSFTTFSTFNAEIVLLLDQGLHSIAIQYFIISAVMGIGAVLLGMKCGSVLLEKEGAEQ</sequence>
<feature type="transmembrane region" description="Helical" evidence="10">
    <location>
        <begin position="31"/>
        <end position="50"/>
    </location>
</feature>
<organism evidence="11 12">
    <name type="scientific">Fictibacillus arsenicus</name>
    <dbReference type="NCBI Taxonomy" id="255247"/>
    <lineage>
        <taxon>Bacteria</taxon>
        <taxon>Bacillati</taxon>
        <taxon>Bacillota</taxon>
        <taxon>Bacilli</taxon>
        <taxon>Bacillales</taxon>
        <taxon>Fictibacillaceae</taxon>
        <taxon>Fictibacillus</taxon>
    </lineage>
</organism>
<comment type="similarity">
    <text evidence="7 10">Belongs to the fluoride channel Fluc/FEX (TC 1.A.43) family.</text>
</comment>
<accession>A0A1B1Z356</accession>
<dbReference type="STRING" id="255247.ABE41_007880"/>
<comment type="activity regulation">
    <text evidence="10">Na(+) is not transported, but it plays an essential structural role and its presence is essential for fluoride channel function.</text>
</comment>
<keyword evidence="10" id="KW-0479">Metal-binding</keyword>
<evidence type="ECO:0000256" key="4">
    <source>
        <dbReference type="ARBA" id="ARBA00022989"/>
    </source>
</evidence>
<proteinExistence type="inferred from homology"/>
<name>A0A1B1Z356_9BACL</name>
<feature type="binding site" evidence="10">
    <location>
        <position position="75"/>
    </location>
    <ligand>
        <name>Na(+)</name>
        <dbReference type="ChEBI" id="CHEBI:29101"/>
        <note>structural</note>
    </ligand>
</feature>
<dbReference type="AlphaFoldDB" id="A0A1B1Z356"/>
<dbReference type="EMBL" id="CP016761">
    <property type="protein sequence ID" value="ANX11925.1"/>
    <property type="molecule type" value="Genomic_DNA"/>
</dbReference>
<dbReference type="NCBIfam" id="TIGR00494">
    <property type="entry name" value="crcB"/>
    <property type="match status" value="1"/>
</dbReference>
<feature type="transmembrane region" description="Helical" evidence="10">
    <location>
        <begin position="5"/>
        <end position="25"/>
    </location>
</feature>
<keyword evidence="6 10" id="KW-0407">Ion channel</keyword>
<keyword evidence="10" id="KW-0813">Transport</keyword>
<keyword evidence="2 10" id="KW-1003">Cell membrane</keyword>
<evidence type="ECO:0000256" key="6">
    <source>
        <dbReference type="ARBA" id="ARBA00023303"/>
    </source>
</evidence>
<evidence type="ECO:0000313" key="12">
    <source>
        <dbReference type="Proteomes" id="UP000077412"/>
    </source>
</evidence>
<dbReference type="GO" id="GO:0046872">
    <property type="term" value="F:metal ion binding"/>
    <property type="evidence" value="ECO:0007669"/>
    <property type="project" value="UniProtKB-KW"/>
</dbReference>
<keyword evidence="3 10" id="KW-0812">Transmembrane</keyword>
<dbReference type="GO" id="GO:0005886">
    <property type="term" value="C:plasma membrane"/>
    <property type="evidence" value="ECO:0007669"/>
    <property type="project" value="UniProtKB-SubCell"/>
</dbReference>
<protein>
    <recommendedName>
        <fullName evidence="10">Fluoride-specific ion channel FluC</fullName>
    </recommendedName>
</protein>
<evidence type="ECO:0000256" key="3">
    <source>
        <dbReference type="ARBA" id="ARBA00022692"/>
    </source>
</evidence>
<dbReference type="InterPro" id="IPR003691">
    <property type="entry name" value="FluC"/>
</dbReference>
<dbReference type="HAMAP" id="MF_00454">
    <property type="entry name" value="FluC"/>
    <property type="match status" value="1"/>
</dbReference>
<evidence type="ECO:0000256" key="2">
    <source>
        <dbReference type="ARBA" id="ARBA00022475"/>
    </source>
</evidence>
<feature type="transmembrane region" description="Helical" evidence="10">
    <location>
        <begin position="92"/>
        <end position="114"/>
    </location>
</feature>
<dbReference type="Pfam" id="PF02537">
    <property type="entry name" value="CRCB"/>
    <property type="match status" value="1"/>
</dbReference>
<dbReference type="Proteomes" id="UP000077412">
    <property type="component" value="Chromosome"/>
</dbReference>
<evidence type="ECO:0000256" key="10">
    <source>
        <dbReference type="HAMAP-Rule" id="MF_00454"/>
    </source>
</evidence>
<keyword evidence="10" id="KW-0406">Ion transport</keyword>
<comment type="function">
    <text evidence="9 10">Fluoride-specific ion channel. Important for reducing fluoride concentration in the cell, thus reducing its toxicity.</text>
</comment>
<feature type="binding site" evidence="10">
    <location>
        <position position="72"/>
    </location>
    <ligand>
        <name>Na(+)</name>
        <dbReference type="ChEBI" id="CHEBI:29101"/>
        <note>structural</note>
    </ligand>
</feature>
<dbReference type="PANTHER" id="PTHR28259:SF1">
    <property type="entry name" value="FLUORIDE EXPORT PROTEIN 1-RELATED"/>
    <property type="match status" value="1"/>
</dbReference>
<comment type="subcellular location">
    <subcellularLocation>
        <location evidence="1 10">Cell membrane</location>
        <topology evidence="1 10">Multi-pass membrane protein</topology>
    </subcellularLocation>
</comment>
<evidence type="ECO:0000313" key="11">
    <source>
        <dbReference type="EMBL" id="ANX11925.1"/>
    </source>
</evidence>